<evidence type="ECO:0000313" key="2">
    <source>
        <dbReference type="EMBL" id="TKB98040.1"/>
    </source>
</evidence>
<dbReference type="RefSeq" id="WP_136877964.1">
    <property type="nucleotide sequence ID" value="NZ_SWBO01000010.1"/>
</dbReference>
<dbReference type="InterPro" id="IPR011990">
    <property type="entry name" value="TPR-like_helical_dom_sf"/>
</dbReference>
<dbReference type="EMBL" id="SWBO01000010">
    <property type="protein sequence ID" value="TKB98040.1"/>
    <property type="molecule type" value="Genomic_DNA"/>
</dbReference>
<keyword evidence="1" id="KW-0812">Transmembrane</keyword>
<evidence type="ECO:0000256" key="1">
    <source>
        <dbReference type="SAM" id="Phobius"/>
    </source>
</evidence>
<accession>A0A4U1BZ44</accession>
<gene>
    <name evidence="2" type="ORF">FA045_15380</name>
</gene>
<dbReference type="OrthoDB" id="732044at2"/>
<keyword evidence="3" id="KW-1185">Reference proteome</keyword>
<dbReference type="Proteomes" id="UP000310477">
    <property type="component" value="Unassembled WGS sequence"/>
</dbReference>
<dbReference type="SUPFAM" id="SSF48452">
    <property type="entry name" value="TPR-like"/>
    <property type="match status" value="1"/>
</dbReference>
<proteinExistence type="predicted"/>
<organism evidence="2 3">
    <name type="scientific">Pedobacter cryotolerans</name>
    <dbReference type="NCBI Taxonomy" id="2571270"/>
    <lineage>
        <taxon>Bacteria</taxon>
        <taxon>Pseudomonadati</taxon>
        <taxon>Bacteroidota</taxon>
        <taxon>Sphingobacteriia</taxon>
        <taxon>Sphingobacteriales</taxon>
        <taxon>Sphingobacteriaceae</taxon>
        <taxon>Pedobacter</taxon>
    </lineage>
</organism>
<keyword evidence="1" id="KW-1133">Transmembrane helix</keyword>
<comment type="caution">
    <text evidence="2">The sequence shown here is derived from an EMBL/GenBank/DDBJ whole genome shotgun (WGS) entry which is preliminary data.</text>
</comment>
<reference evidence="2 3" key="1">
    <citation type="submission" date="2019-04" db="EMBL/GenBank/DDBJ databases">
        <title>Pedobacter sp. AR-2-6 sp. nov., isolated from Arctic soil.</title>
        <authorList>
            <person name="Dahal R.H."/>
            <person name="Kim D.-U."/>
        </authorList>
    </citation>
    <scope>NUCLEOTIDE SEQUENCE [LARGE SCALE GENOMIC DNA]</scope>
    <source>
        <strain evidence="2 3">AR-2-6</strain>
    </source>
</reference>
<evidence type="ECO:0000313" key="3">
    <source>
        <dbReference type="Proteomes" id="UP000310477"/>
    </source>
</evidence>
<protein>
    <submittedName>
        <fullName evidence="2">Tetratricopeptide repeat protein</fullName>
    </submittedName>
</protein>
<keyword evidence="1" id="KW-0472">Membrane</keyword>
<feature type="transmembrane region" description="Helical" evidence="1">
    <location>
        <begin position="385"/>
        <end position="404"/>
    </location>
</feature>
<dbReference type="AlphaFoldDB" id="A0A4U1BZ44"/>
<name>A0A4U1BZ44_9SPHI</name>
<dbReference type="Gene3D" id="1.25.40.10">
    <property type="entry name" value="Tetratricopeptide repeat domain"/>
    <property type="match status" value="1"/>
</dbReference>
<sequence>MKNNLAKLYLLTLVLLLFSFRVGAVENLTKRLEIVMKMQPKMAIKELYPLINKYIIDAPLDRIISNKDQLITALEDSEIPHKQAYIYEIEANSAKNLLQLSKAKFYAQKGLEEPKILEDQLIRLLILLANVETSLENYVVAIENYKIIENVLARQKRNQYRKQLIVNHIGLADVYLKIGLYKKSLNTLKEGVELAKDEDLPDINNLLYNKIAIVYFYLRKPKLLEYYTNKALEKNAIDDEVTFHRLMYMKLLLKNDSAAIDEIRKVISSPKDDDELMSGYHLAQAYTEFNMPEKAKKFILIMLGTGDLKKLPFLSSKLNKLLIDVYLKESNVDSAMYYYKKTIEQLTQYTEKQSSTENISNILKYRDIKNRYDMAEENLEVRKNYLFLSLIIGFMSILALFLLYRAALAKKRFNKLTYERLNNEIAHINSHDVRKHLSNILGIINVIQLSNSKTSTYAEMEDVLLESVESLDTSIKNIAAKIDHTKSK</sequence>